<dbReference type="HOGENOM" id="CLU_118912_0_0_9"/>
<keyword evidence="1" id="KW-0812">Transmembrane</keyword>
<feature type="transmembrane region" description="Helical" evidence="1">
    <location>
        <begin position="58"/>
        <end position="74"/>
    </location>
</feature>
<accession>A0A096DEI3</accession>
<protein>
    <submittedName>
        <fullName evidence="2">Uncharacterized protein</fullName>
    </submittedName>
</protein>
<evidence type="ECO:0000256" key="1">
    <source>
        <dbReference type="SAM" id="Phobius"/>
    </source>
</evidence>
<dbReference type="InterPro" id="IPR048118">
    <property type="entry name" value="KwaA"/>
</dbReference>
<keyword evidence="1" id="KW-1133">Transmembrane helix</keyword>
<proteinExistence type="predicted"/>
<keyword evidence="1" id="KW-0472">Membrane</keyword>
<dbReference type="EMBL" id="ADLO01000052">
    <property type="protein sequence ID" value="KGF55934.1"/>
    <property type="molecule type" value="Genomic_DNA"/>
</dbReference>
<organism evidence="2 3">
    <name type="scientific">Flavonifractor plautii 1_3_50AFAA</name>
    <dbReference type="NCBI Taxonomy" id="742738"/>
    <lineage>
        <taxon>Bacteria</taxon>
        <taxon>Bacillati</taxon>
        <taxon>Bacillota</taxon>
        <taxon>Clostridia</taxon>
        <taxon>Eubacteriales</taxon>
        <taxon>Oscillospiraceae</taxon>
        <taxon>Flavonifractor</taxon>
    </lineage>
</organism>
<sequence>MGNTRQKHEQDTAIKLRFYFMSLWLLFVLIFLLTVDIPICFSKDAHFIGFGPLLKRNWLAFISLFFAILGWLVASREKQRWAGVTNPPYEIESIKNENYEYLTFLTTYIIPLICIDLTKIRYVFVLAVLLVLIGFIFIRMDLYCGNPTLALMGYRLYRAEIKGVDAPDGIVLISKDRLSKRSAIKWISIDKYVWIAKEIKNDVG</sequence>
<dbReference type="RefSeq" id="WP_044940060.1">
    <property type="nucleotide sequence ID" value="NZ_KN174162.1"/>
</dbReference>
<dbReference type="NCBIfam" id="NF041622">
    <property type="entry name" value="KwaA"/>
    <property type="match status" value="1"/>
</dbReference>
<feature type="transmembrane region" description="Helical" evidence="1">
    <location>
        <begin position="120"/>
        <end position="138"/>
    </location>
</feature>
<evidence type="ECO:0000313" key="2">
    <source>
        <dbReference type="EMBL" id="KGF55934.1"/>
    </source>
</evidence>
<dbReference type="eggNOG" id="ENOG5032T3H">
    <property type="taxonomic scope" value="Bacteria"/>
</dbReference>
<keyword evidence="3" id="KW-1185">Reference proteome</keyword>
<gene>
    <name evidence="2" type="ORF">HMPREF9460_01401</name>
</gene>
<dbReference type="Proteomes" id="UP000029585">
    <property type="component" value="Unassembled WGS sequence"/>
</dbReference>
<evidence type="ECO:0000313" key="3">
    <source>
        <dbReference type="Proteomes" id="UP000029585"/>
    </source>
</evidence>
<name>A0A096DEI3_FLAPL</name>
<dbReference type="AlphaFoldDB" id="A0A096DEI3"/>
<reference evidence="2 3" key="1">
    <citation type="submission" date="2011-08" db="EMBL/GenBank/DDBJ databases">
        <title>The Genome Sequence of Clostridium orbiscindens 1_3_50AFAA.</title>
        <authorList>
            <consortium name="The Broad Institute Genome Sequencing Platform"/>
            <person name="Earl A."/>
            <person name="Ward D."/>
            <person name="Feldgarden M."/>
            <person name="Gevers D."/>
            <person name="Daigneault M."/>
            <person name="Strauss J."/>
            <person name="Allen-Vercoe E."/>
            <person name="Young S.K."/>
            <person name="Zeng Q."/>
            <person name="Gargeya S."/>
            <person name="Fitzgerald M."/>
            <person name="Haas B."/>
            <person name="Abouelleil A."/>
            <person name="Alvarado L."/>
            <person name="Arachchi H.M."/>
            <person name="Berlin A."/>
            <person name="Brown A."/>
            <person name="Chapman S.B."/>
            <person name="Chen Z."/>
            <person name="Dunbar C."/>
            <person name="Freedman E."/>
            <person name="Gearin G."/>
            <person name="Gellesch M."/>
            <person name="Goldberg J."/>
            <person name="Griggs A."/>
            <person name="Gujja S."/>
            <person name="Heiman D."/>
            <person name="Howarth C."/>
            <person name="Larson L."/>
            <person name="Lui A."/>
            <person name="MacDonald P.J.P."/>
            <person name="Montmayeur A."/>
            <person name="Murphy C."/>
            <person name="Neiman D."/>
            <person name="Pearson M."/>
            <person name="Priest M."/>
            <person name="Roberts A."/>
            <person name="Saif S."/>
            <person name="Shea T."/>
            <person name="Shenoy N."/>
            <person name="Sisk P."/>
            <person name="Stolte C."/>
            <person name="Sykes S."/>
            <person name="Wortman J."/>
            <person name="Nusbaum C."/>
            <person name="Birren B."/>
        </authorList>
    </citation>
    <scope>NUCLEOTIDE SEQUENCE [LARGE SCALE GENOMIC DNA]</scope>
    <source>
        <strain evidence="2 3">1_3_50AFAA</strain>
    </source>
</reference>
<comment type="caution">
    <text evidence="2">The sequence shown here is derived from an EMBL/GenBank/DDBJ whole genome shotgun (WGS) entry which is preliminary data.</text>
</comment>